<protein>
    <submittedName>
        <fullName evidence="1">Uncharacterized protein</fullName>
    </submittedName>
</protein>
<organism evidence="1 2">
    <name type="scientific">Rhododendron molle</name>
    <name type="common">Chinese azalea</name>
    <name type="synonym">Azalea mollis</name>
    <dbReference type="NCBI Taxonomy" id="49168"/>
    <lineage>
        <taxon>Eukaryota</taxon>
        <taxon>Viridiplantae</taxon>
        <taxon>Streptophyta</taxon>
        <taxon>Embryophyta</taxon>
        <taxon>Tracheophyta</taxon>
        <taxon>Spermatophyta</taxon>
        <taxon>Magnoliopsida</taxon>
        <taxon>eudicotyledons</taxon>
        <taxon>Gunneridae</taxon>
        <taxon>Pentapetalae</taxon>
        <taxon>asterids</taxon>
        <taxon>Ericales</taxon>
        <taxon>Ericaceae</taxon>
        <taxon>Ericoideae</taxon>
        <taxon>Rhodoreae</taxon>
        <taxon>Rhododendron</taxon>
    </lineage>
</organism>
<accession>A0ACC0Q3K6</accession>
<dbReference type="Proteomes" id="UP001062846">
    <property type="component" value="Chromosome 1"/>
</dbReference>
<reference evidence="1" key="1">
    <citation type="submission" date="2022-02" db="EMBL/GenBank/DDBJ databases">
        <title>Plant Genome Project.</title>
        <authorList>
            <person name="Zhang R.-G."/>
        </authorList>
    </citation>
    <scope>NUCLEOTIDE SEQUENCE</scope>
    <source>
        <strain evidence="1">AT1</strain>
    </source>
</reference>
<dbReference type="EMBL" id="CM046388">
    <property type="protein sequence ID" value="KAI8572632.1"/>
    <property type="molecule type" value="Genomic_DNA"/>
</dbReference>
<name>A0ACC0Q3K6_RHOML</name>
<evidence type="ECO:0000313" key="2">
    <source>
        <dbReference type="Proteomes" id="UP001062846"/>
    </source>
</evidence>
<keyword evidence="2" id="KW-1185">Reference proteome</keyword>
<proteinExistence type="predicted"/>
<gene>
    <name evidence="1" type="ORF">RHMOL_Rhmol01G0214600</name>
</gene>
<evidence type="ECO:0000313" key="1">
    <source>
        <dbReference type="EMBL" id="KAI8572632.1"/>
    </source>
</evidence>
<sequence length="156" mass="17472">MEMVVKRRDAMEKCKGDICPKIFKIVEKLKSHVGEWIITYTSNGKYEVNGPNGVQYKAPVVDTNADGTTREQRPVEDWQQLWCGPSGMTVDGGQPHSGTKLPVRRKMKVVEKRPAQVVEIGSSEVLETGPIQSSITTQLQGKGKRVQNKMMWLGMQ</sequence>
<comment type="caution">
    <text evidence="1">The sequence shown here is derived from an EMBL/GenBank/DDBJ whole genome shotgun (WGS) entry which is preliminary data.</text>
</comment>